<protein>
    <submittedName>
        <fullName evidence="4">Uncharacterized protein</fullName>
    </submittedName>
</protein>
<dbReference type="GO" id="GO:0006620">
    <property type="term" value="P:post-translational protein targeting to endoplasmic reticulum membrane"/>
    <property type="evidence" value="ECO:0007669"/>
    <property type="project" value="TreeGrafter"/>
</dbReference>
<organism evidence="4 5">
    <name type="scientific">Blyttiomyces helicus</name>
    <dbReference type="NCBI Taxonomy" id="388810"/>
    <lineage>
        <taxon>Eukaryota</taxon>
        <taxon>Fungi</taxon>
        <taxon>Fungi incertae sedis</taxon>
        <taxon>Chytridiomycota</taxon>
        <taxon>Chytridiomycota incertae sedis</taxon>
        <taxon>Chytridiomycetes</taxon>
        <taxon>Chytridiomycetes incertae sedis</taxon>
        <taxon>Blyttiomyces</taxon>
    </lineage>
</organism>
<dbReference type="OrthoDB" id="2335338at2759"/>
<feature type="region of interest" description="Disordered" evidence="3">
    <location>
        <begin position="187"/>
        <end position="214"/>
    </location>
</feature>
<dbReference type="GO" id="GO:0016020">
    <property type="term" value="C:membrane"/>
    <property type="evidence" value="ECO:0007669"/>
    <property type="project" value="TreeGrafter"/>
</dbReference>
<dbReference type="SUPFAM" id="SSF48452">
    <property type="entry name" value="TPR-like"/>
    <property type="match status" value="1"/>
</dbReference>
<evidence type="ECO:0000256" key="3">
    <source>
        <dbReference type="SAM" id="MobiDB-lite"/>
    </source>
</evidence>
<dbReference type="InterPro" id="IPR011990">
    <property type="entry name" value="TPR-like_helical_dom_sf"/>
</dbReference>
<dbReference type="EMBL" id="KZ996657">
    <property type="protein sequence ID" value="RKO88527.1"/>
    <property type="molecule type" value="Genomic_DNA"/>
</dbReference>
<keyword evidence="1" id="KW-0677">Repeat</keyword>
<sequence>MVVDYSRFANVDVSDDEDEAAAPVVEPCTCSECESLFSQQIPPGSVSPSSLLPRGAPPPPSVGPAGVDHLPGLGDLPALESDESDDQIAAALQEQKRAYFASNAQAPQSASRTATSLAASAGSSSSASRLHAPPRREASTRRFENAAAFPIRVGISPEEFRALSHREYVPPNDSFLSVLRKWNLAGASQTRRTARSPERKKPAVATPATPDRPRMTVTQIDGHSIAVTRERAKEVATRPDDPSLIEDPEKRAEAYKQRGNQLLGANHTAEAIESYGQAITLAHEIDLDKEKLAVFYSNRSAAHARFSNYGSAIQDAQKVIELSKGSRPV</sequence>
<dbReference type="SMART" id="SM00028">
    <property type="entry name" value="TPR"/>
    <property type="match status" value="2"/>
</dbReference>
<feature type="compositionally biased region" description="Low complexity" evidence="3">
    <location>
        <begin position="109"/>
        <end position="130"/>
    </location>
</feature>
<dbReference type="AlphaFoldDB" id="A0A4V1IR20"/>
<dbReference type="GO" id="GO:0060090">
    <property type="term" value="F:molecular adaptor activity"/>
    <property type="evidence" value="ECO:0007669"/>
    <property type="project" value="TreeGrafter"/>
</dbReference>
<gene>
    <name evidence="4" type="ORF">BDK51DRAFT_46838</name>
</gene>
<evidence type="ECO:0000256" key="2">
    <source>
        <dbReference type="ARBA" id="ARBA00022803"/>
    </source>
</evidence>
<feature type="region of interest" description="Disordered" evidence="3">
    <location>
        <begin position="39"/>
        <end position="147"/>
    </location>
</feature>
<dbReference type="Proteomes" id="UP000269721">
    <property type="component" value="Unassembled WGS sequence"/>
</dbReference>
<dbReference type="PANTHER" id="PTHR45831:SF2">
    <property type="entry name" value="LD24721P"/>
    <property type="match status" value="1"/>
</dbReference>
<keyword evidence="2" id="KW-0802">TPR repeat</keyword>
<evidence type="ECO:0000313" key="4">
    <source>
        <dbReference type="EMBL" id="RKO88527.1"/>
    </source>
</evidence>
<feature type="compositionally biased region" description="Basic and acidic residues" evidence="3">
    <location>
        <begin position="134"/>
        <end position="144"/>
    </location>
</feature>
<dbReference type="GO" id="GO:0072380">
    <property type="term" value="C:TRC complex"/>
    <property type="evidence" value="ECO:0007669"/>
    <property type="project" value="TreeGrafter"/>
</dbReference>
<accession>A0A4V1IR20</accession>
<proteinExistence type="predicted"/>
<reference evidence="5" key="1">
    <citation type="journal article" date="2018" name="Nat. Microbiol.">
        <title>Leveraging single-cell genomics to expand the fungal tree of life.</title>
        <authorList>
            <person name="Ahrendt S.R."/>
            <person name="Quandt C.A."/>
            <person name="Ciobanu D."/>
            <person name="Clum A."/>
            <person name="Salamov A."/>
            <person name="Andreopoulos B."/>
            <person name="Cheng J.F."/>
            <person name="Woyke T."/>
            <person name="Pelin A."/>
            <person name="Henrissat B."/>
            <person name="Reynolds N.K."/>
            <person name="Benny G.L."/>
            <person name="Smith M.E."/>
            <person name="James T.Y."/>
            <person name="Grigoriev I.V."/>
        </authorList>
    </citation>
    <scope>NUCLEOTIDE SEQUENCE [LARGE SCALE GENOMIC DNA]</scope>
</reference>
<dbReference type="Gene3D" id="1.25.40.10">
    <property type="entry name" value="Tetratricopeptide repeat domain"/>
    <property type="match status" value="1"/>
</dbReference>
<name>A0A4V1IR20_9FUNG</name>
<feature type="compositionally biased region" description="Low complexity" evidence="3">
    <location>
        <begin position="42"/>
        <end position="54"/>
    </location>
</feature>
<dbReference type="InterPro" id="IPR047150">
    <property type="entry name" value="SGT"/>
</dbReference>
<keyword evidence="5" id="KW-1185">Reference proteome</keyword>
<evidence type="ECO:0000256" key="1">
    <source>
        <dbReference type="ARBA" id="ARBA00022737"/>
    </source>
</evidence>
<dbReference type="InterPro" id="IPR019734">
    <property type="entry name" value="TPR_rpt"/>
</dbReference>
<dbReference type="PANTHER" id="PTHR45831">
    <property type="entry name" value="LD24721P"/>
    <property type="match status" value="1"/>
</dbReference>
<evidence type="ECO:0000313" key="5">
    <source>
        <dbReference type="Proteomes" id="UP000269721"/>
    </source>
</evidence>